<sequence length="910" mass="106384">MSRATLTIVFSLVFLSFLFLSLANNNSNQLKIRDKYNSKIQADNDELLLVIIFHIYQILQIIAVDGTLKALNKVTGDELWRTQLNMPMIGSYEYENQVQSEDAFVPLVDGSLIRFDKEGYLERTTFNVKDQDFPNNYKKDQCIVTGQTKTAAIQIDLNNGEIMQTVGADLSSFQGYKFRQEAEKQNGQQKQSDKKKEEKNSHSEKSTQIQKPEPFWLVVKSYDYLSHDNKNGSALWSIFYSEFSHTKAPPKQSTSLINSYFNPQIEQQIFTNGNLIYSVLNINRITNEIKEVPFNSFLEKEKNTVKLVNIDNFLYADHQYKYIPKHNAHAIAEQGQSTDLSLNKQNYQELKVPIKDRDPNRDYEQKMLADDKNQEQQNLEIKVKEEEEFKNRERQNEQQQQKNDSKQKPTEIDGEQQVQSKYNTLKQDLMLFILSVAFVIWILAKFKFIKIVAFKHLYKKESKDKLLTIEEKREASLTKTLPTMNEEPKEQEIIEHQEKEIKRKITVNDKVILGLGSGGTVVYEGSLNNRLVAVKRMLLQHNSIASHEIQFLQKVDLHPNVITYYDNEYDKDFVYLAFEKCEGNLENLVELMKAITQTDQQEWKVLPLANIYQQNPDELKEPYTMIQIMLQSLKGLLFLHDNNIVHRDIKPHNILINKLKIVKLSDMGLSKQLHDNQISYHTEIKGSLGWQPPEVIHSEKEHKPLKTSLQKTHKVDIFSMGCVFYYLLTMGEHPFGQRFEREKNIMNGKFNLSKIMEQLTYERSKEAANIIECMINPDPKKRPSAKQLLIHIFFWSNDKKLKLIQDVSDKLEFQNQNNNDLIMKLETIGAKYQVLRGCQNNWTLFIRNKKNHFRELPEEAKQFLGSTNDSYLKYFAKLYPTMMLAVDEYVRRNLLSDPLFAQYYDPSIII</sequence>
<name>A0A078ADP0_STYLE</name>
<evidence type="ECO:0000313" key="17">
    <source>
        <dbReference type="Proteomes" id="UP000039865"/>
    </source>
</evidence>
<keyword evidence="4" id="KW-0808">Transferase</keyword>
<dbReference type="InterPro" id="IPR008271">
    <property type="entry name" value="Ser/Thr_kinase_AS"/>
</dbReference>
<feature type="region of interest" description="Disordered" evidence="11">
    <location>
        <begin position="181"/>
        <end position="209"/>
    </location>
</feature>
<organism evidence="16 17">
    <name type="scientific">Stylonychia lemnae</name>
    <name type="common">Ciliate</name>
    <dbReference type="NCBI Taxonomy" id="5949"/>
    <lineage>
        <taxon>Eukaryota</taxon>
        <taxon>Sar</taxon>
        <taxon>Alveolata</taxon>
        <taxon>Ciliophora</taxon>
        <taxon>Intramacronucleata</taxon>
        <taxon>Spirotrichea</taxon>
        <taxon>Stichotrichia</taxon>
        <taxon>Sporadotrichida</taxon>
        <taxon>Oxytrichidae</taxon>
        <taxon>Stylonychinae</taxon>
        <taxon>Stylonychia</taxon>
    </lineage>
</organism>
<keyword evidence="5 12" id="KW-0812">Transmembrane</keyword>
<comment type="subcellular location">
    <subcellularLocation>
        <location evidence="1">Membrane</location>
        <topology evidence="1">Single-pass membrane protein</topology>
    </subcellularLocation>
</comment>
<keyword evidence="6 13" id="KW-0732">Signal</keyword>
<dbReference type="AlphaFoldDB" id="A0A078ADP0"/>
<dbReference type="GO" id="GO:0036498">
    <property type="term" value="P:IRE1-mediated unfolded protein response"/>
    <property type="evidence" value="ECO:0007669"/>
    <property type="project" value="TreeGrafter"/>
</dbReference>
<dbReference type="FunFam" id="3.30.200.20:FF:000077">
    <property type="entry name" value="Putative Serine/threonine-protein kinase/endoribonuclease IRE1"/>
    <property type="match status" value="1"/>
</dbReference>
<dbReference type="PROSITE" id="PS00108">
    <property type="entry name" value="PROTEIN_KINASE_ST"/>
    <property type="match status" value="1"/>
</dbReference>
<accession>A0A078ADP0</accession>
<gene>
    <name evidence="16" type="primary">Contig13698.g14606</name>
    <name evidence="16" type="ORF">STYLEM_7988</name>
</gene>
<evidence type="ECO:0000256" key="5">
    <source>
        <dbReference type="ARBA" id="ARBA00022692"/>
    </source>
</evidence>
<evidence type="ECO:0000259" key="15">
    <source>
        <dbReference type="PROSITE" id="PS51392"/>
    </source>
</evidence>
<evidence type="ECO:0000256" key="13">
    <source>
        <dbReference type="SAM" id="SignalP"/>
    </source>
</evidence>
<dbReference type="GO" id="GO:1990604">
    <property type="term" value="C:IRE1-TRAF2-ASK1 complex"/>
    <property type="evidence" value="ECO:0007669"/>
    <property type="project" value="TreeGrafter"/>
</dbReference>
<dbReference type="InterPro" id="IPR011009">
    <property type="entry name" value="Kinase-like_dom_sf"/>
</dbReference>
<dbReference type="Gene3D" id="3.30.200.20">
    <property type="entry name" value="Phosphorylase Kinase, domain 1"/>
    <property type="match status" value="1"/>
</dbReference>
<dbReference type="GO" id="GO:0006397">
    <property type="term" value="P:mRNA processing"/>
    <property type="evidence" value="ECO:0007669"/>
    <property type="project" value="InterPro"/>
</dbReference>
<dbReference type="Pfam" id="PF06479">
    <property type="entry name" value="Ribonuc_2-5A"/>
    <property type="match status" value="1"/>
</dbReference>
<dbReference type="EC" id="2.7.11.1" evidence="2"/>
<dbReference type="InterPro" id="IPR038357">
    <property type="entry name" value="KEN_sf"/>
</dbReference>
<evidence type="ECO:0000256" key="6">
    <source>
        <dbReference type="ARBA" id="ARBA00022729"/>
    </source>
</evidence>
<feature type="transmembrane region" description="Helical" evidence="12">
    <location>
        <begin position="47"/>
        <end position="64"/>
    </location>
</feature>
<dbReference type="Proteomes" id="UP000039865">
    <property type="component" value="Unassembled WGS sequence"/>
</dbReference>
<keyword evidence="9" id="KW-0067">ATP-binding</keyword>
<evidence type="ECO:0000256" key="2">
    <source>
        <dbReference type="ARBA" id="ARBA00012513"/>
    </source>
</evidence>
<evidence type="ECO:0000256" key="8">
    <source>
        <dbReference type="ARBA" id="ARBA00022777"/>
    </source>
</evidence>
<feature type="domain" description="KEN" evidence="15">
    <location>
        <begin position="763"/>
        <end position="906"/>
    </location>
</feature>
<dbReference type="GO" id="GO:0005524">
    <property type="term" value="F:ATP binding"/>
    <property type="evidence" value="ECO:0007669"/>
    <property type="project" value="UniProtKB-KW"/>
</dbReference>
<evidence type="ECO:0000313" key="16">
    <source>
        <dbReference type="EMBL" id="CDW79003.1"/>
    </source>
</evidence>
<feature type="region of interest" description="Disordered" evidence="11">
    <location>
        <begin position="386"/>
        <end position="415"/>
    </location>
</feature>
<dbReference type="InParanoid" id="A0A078ADP0"/>
<dbReference type="PANTHER" id="PTHR13954:SF6">
    <property type="entry name" value="NON-SPECIFIC SERINE_THREONINE PROTEIN KINASE"/>
    <property type="match status" value="1"/>
</dbReference>
<evidence type="ECO:0000256" key="12">
    <source>
        <dbReference type="SAM" id="Phobius"/>
    </source>
</evidence>
<evidence type="ECO:0000256" key="4">
    <source>
        <dbReference type="ARBA" id="ARBA00022679"/>
    </source>
</evidence>
<feature type="chain" id="PRO_5001729384" description="non-specific serine/threonine protein kinase" evidence="13">
    <location>
        <begin position="24"/>
        <end position="910"/>
    </location>
</feature>
<keyword evidence="12" id="KW-0472">Membrane</keyword>
<reference evidence="16 17" key="1">
    <citation type="submission" date="2014-06" db="EMBL/GenBank/DDBJ databases">
        <authorList>
            <person name="Swart Estienne"/>
        </authorList>
    </citation>
    <scope>NUCLEOTIDE SEQUENCE [LARGE SCALE GENOMIC DNA]</scope>
    <source>
        <strain evidence="16 17">130c</strain>
    </source>
</reference>
<keyword evidence="7" id="KW-0547">Nucleotide-binding</keyword>
<dbReference type="InterPro" id="IPR045133">
    <property type="entry name" value="IRE1/2-like"/>
</dbReference>
<dbReference type="InterPro" id="IPR010513">
    <property type="entry name" value="KEN_dom"/>
</dbReference>
<proteinExistence type="predicted"/>
<feature type="domain" description="Protein kinase" evidence="14">
    <location>
        <begin position="507"/>
        <end position="794"/>
    </location>
</feature>
<evidence type="ECO:0000256" key="11">
    <source>
        <dbReference type="SAM" id="MobiDB-lite"/>
    </source>
</evidence>
<evidence type="ECO:0000256" key="9">
    <source>
        <dbReference type="ARBA" id="ARBA00022840"/>
    </source>
</evidence>
<evidence type="ECO:0000256" key="10">
    <source>
        <dbReference type="ARBA" id="ARBA00022989"/>
    </source>
</evidence>
<dbReference type="GO" id="GO:0004521">
    <property type="term" value="F:RNA endonuclease activity"/>
    <property type="evidence" value="ECO:0007669"/>
    <property type="project" value="InterPro"/>
</dbReference>
<dbReference type="OrthoDB" id="63989at2759"/>
<dbReference type="GO" id="GO:0051082">
    <property type="term" value="F:unfolded protein binding"/>
    <property type="evidence" value="ECO:0007669"/>
    <property type="project" value="TreeGrafter"/>
</dbReference>
<keyword evidence="3" id="KW-0723">Serine/threonine-protein kinase</keyword>
<evidence type="ECO:0000259" key="14">
    <source>
        <dbReference type="PROSITE" id="PS50011"/>
    </source>
</evidence>
<protein>
    <recommendedName>
        <fullName evidence="2">non-specific serine/threonine protein kinase</fullName>
        <ecNumber evidence="2">2.7.11.1</ecNumber>
    </recommendedName>
</protein>
<dbReference type="PANTHER" id="PTHR13954">
    <property type="entry name" value="IRE1-RELATED"/>
    <property type="match status" value="1"/>
</dbReference>
<dbReference type="SMART" id="SM00220">
    <property type="entry name" value="S_TKc"/>
    <property type="match status" value="1"/>
</dbReference>
<feature type="compositionally biased region" description="Basic and acidic residues" evidence="11">
    <location>
        <begin position="386"/>
        <end position="396"/>
    </location>
</feature>
<evidence type="ECO:0000256" key="7">
    <source>
        <dbReference type="ARBA" id="ARBA00022741"/>
    </source>
</evidence>
<dbReference type="Gene3D" id="1.10.510.10">
    <property type="entry name" value="Transferase(Phosphotransferase) domain 1"/>
    <property type="match status" value="1"/>
</dbReference>
<evidence type="ECO:0000256" key="3">
    <source>
        <dbReference type="ARBA" id="ARBA00022527"/>
    </source>
</evidence>
<dbReference type="EMBL" id="CCKQ01007611">
    <property type="protein sequence ID" value="CDW79003.1"/>
    <property type="molecule type" value="Genomic_DNA"/>
</dbReference>
<dbReference type="Pfam" id="PF00069">
    <property type="entry name" value="Pkinase"/>
    <property type="match status" value="1"/>
</dbReference>
<feature type="compositionally biased region" description="Basic and acidic residues" evidence="11">
    <location>
        <begin position="191"/>
        <end position="205"/>
    </location>
</feature>
<dbReference type="SUPFAM" id="SSF50998">
    <property type="entry name" value="Quinoprotein alcohol dehydrogenase-like"/>
    <property type="match status" value="1"/>
</dbReference>
<dbReference type="GO" id="GO:0004674">
    <property type="term" value="F:protein serine/threonine kinase activity"/>
    <property type="evidence" value="ECO:0007669"/>
    <property type="project" value="UniProtKB-KW"/>
</dbReference>
<dbReference type="InterPro" id="IPR011047">
    <property type="entry name" value="Quinoprotein_ADH-like_sf"/>
</dbReference>
<dbReference type="InterPro" id="IPR000719">
    <property type="entry name" value="Prot_kinase_dom"/>
</dbReference>
<evidence type="ECO:0000256" key="1">
    <source>
        <dbReference type="ARBA" id="ARBA00004167"/>
    </source>
</evidence>
<dbReference type="Gene3D" id="1.20.1440.180">
    <property type="entry name" value="KEN domain"/>
    <property type="match status" value="1"/>
</dbReference>
<dbReference type="PROSITE" id="PS51392">
    <property type="entry name" value="KEN"/>
    <property type="match status" value="1"/>
</dbReference>
<keyword evidence="10 12" id="KW-1133">Transmembrane helix</keyword>
<keyword evidence="17" id="KW-1185">Reference proteome</keyword>
<dbReference type="SUPFAM" id="SSF56112">
    <property type="entry name" value="Protein kinase-like (PK-like)"/>
    <property type="match status" value="1"/>
</dbReference>
<feature type="signal peptide" evidence="13">
    <location>
        <begin position="1"/>
        <end position="23"/>
    </location>
</feature>
<keyword evidence="8 16" id="KW-0418">Kinase</keyword>
<dbReference type="PROSITE" id="PS50011">
    <property type="entry name" value="PROTEIN_KINASE_DOM"/>
    <property type="match status" value="1"/>
</dbReference>